<organism evidence="5 6">
    <name type="scientific">Pseudomonas luteola</name>
    <dbReference type="NCBI Taxonomy" id="47886"/>
    <lineage>
        <taxon>Bacteria</taxon>
        <taxon>Pseudomonadati</taxon>
        <taxon>Pseudomonadota</taxon>
        <taxon>Gammaproteobacteria</taxon>
        <taxon>Pseudomonadales</taxon>
        <taxon>Pseudomonadaceae</taxon>
        <taxon>Pseudomonas</taxon>
    </lineage>
</organism>
<dbReference type="EMBL" id="JADTXM010000029">
    <property type="protein sequence ID" value="MBH3441796.1"/>
    <property type="molecule type" value="Genomic_DNA"/>
</dbReference>
<evidence type="ECO:0000313" key="5">
    <source>
        <dbReference type="EMBL" id="MBH3441796.1"/>
    </source>
</evidence>
<feature type="domain" description="HTH cro/C1-type" evidence="4">
    <location>
        <begin position="37"/>
        <end position="90"/>
    </location>
</feature>
<dbReference type="SMART" id="SM00530">
    <property type="entry name" value="HTH_XRE"/>
    <property type="match status" value="1"/>
</dbReference>
<evidence type="ECO:0000259" key="4">
    <source>
        <dbReference type="PROSITE" id="PS50943"/>
    </source>
</evidence>
<dbReference type="Proteomes" id="UP000638986">
    <property type="component" value="Unassembled WGS sequence"/>
</dbReference>
<evidence type="ECO:0000313" key="6">
    <source>
        <dbReference type="Proteomes" id="UP000638986"/>
    </source>
</evidence>
<dbReference type="Pfam" id="PF01381">
    <property type="entry name" value="HTH_3"/>
    <property type="match status" value="1"/>
</dbReference>
<name>A0ABS0MYJ7_PSELU</name>
<keyword evidence="3" id="KW-0804">Transcription</keyword>
<sequence>MDKELFDDLVKSMEQMNEIIAGEREPSRIFEVKPSRVQAIRKATGLTQEKFAQTINIPVGTLRNWEQGRRDPQGPAIALLKAIEKDPTHVIAALQA</sequence>
<dbReference type="Gene3D" id="1.10.260.40">
    <property type="entry name" value="lambda repressor-like DNA-binding domains"/>
    <property type="match status" value="1"/>
</dbReference>
<dbReference type="RefSeq" id="WP_197873514.1">
    <property type="nucleotide sequence ID" value="NZ_JADTXM010000029.1"/>
</dbReference>
<dbReference type="PANTHER" id="PTHR36511:SF4">
    <property type="entry name" value="ANTITOXIN MQSA"/>
    <property type="match status" value="1"/>
</dbReference>
<evidence type="ECO:0000256" key="1">
    <source>
        <dbReference type="ARBA" id="ARBA00023015"/>
    </source>
</evidence>
<dbReference type="InterPro" id="IPR010982">
    <property type="entry name" value="Lambda_DNA-bd_dom_sf"/>
</dbReference>
<keyword evidence="1" id="KW-0805">Transcription regulation</keyword>
<dbReference type="PROSITE" id="PS50943">
    <property type="entry name" value="HTH_CROC1"/>
    <property type="match status" value="1"/>
</dbReference>
<proteinExistence type="predicted"/>
<keyword evidence="2" id="KW-0238">DNA-binding</keyword>
<reference evidence="5 6" key="1">
    <citation type="submission" date="2020-11" db="EMBL/GenBank/DDBJ databases">
        <title>Enhanced detection system for hospital associated transmission using whole genome sequencing surveillance.</title>
        <authorList>
            <person name="Harrison L.H."/>
            <person name="Van Tyne D."/>
            <person name="Marsh J.W."/>
            <person name="Griffith M.P."/>
            <person name="Snyder D.J."/>
            <person name="Cooper V.S."/>
            <person name="Mustapha M."/>
        </authorList>
    </citation>
    <scope>NUCLEOTIDE SEQUENCE [LARGE SCALE GENOMIC DNA]</scope>
    <source>
        <strain evidence="5 6">PSB00013</strain>
    </source>
</reference>
<accession>A0ABS0MYJ7</accession>
<evidence type="ECO:0000256" key="2">
    <source>
        <dbReference type="ARBA" id="ARBA00023125"/>
    </source>
</evidence>
<dbReference type="PANTHER" id="PTHR36511">
    <property type="entry name" value="MERR FAMILY BACTERIAL REGULATORY PROTEIN"/>
    <property type="match status" value="1"/>
</dbReference>
<evidence type="ECO:0000256" key="3">
    <source>
        <dbReference type="ARBA" id="ARBA00023163"/>
    </source>
</evidence>
<dbReference type="SUPFAM" id="SSF47413">
    <property type="entry name" value="lambda repressor-like DNA-binding domains"/>
    <property type="match status" value="1"/>
</dbReference>
<protein>
    <submittedName>
        <fullName evidence="5">Helix-turn-helix domain-containing protein</fullName>
    </submittedName>
</protein>
<dbReference type="InterPro" id="IPR001387">
    <property type="entry name" value="Cro/C1-type_HTH"/>
</dbReference>
<comment type="caution">
    <text evidence="5">The sequence shown here is derived from an EMBL/GenBank/DDBJ whole genome shotgun (WGS) entry which is preliminary data.</text>
</comment>
<gene>
    <name evidence="5" type="ORF">I5Q09_24260</name>
</gene>
<dbReference type="InterPro" id="IPR052359">
    <property type="entry name" value="HTH-type_reg/antitoxin"/>
</dbReference>
<dbReference type="CDD" id="cd00093">
    <property type="entry name" value="HTH_XRE"/>
    <property type="match status" value="1"/>
</dbReference>